<gene>
    <name evidence="1" type="ORF">MSSD14B_23070</name>
</gene>
<proteinExistence type="predicted"/>
<dbReference type="AlphaFoldDB" id="A0A5M3Q0Z1"/>
<name>A0A5M3Q0Z1_9GAMM</name>
<dbReference type="RefSeq" id="WP_153637269.1">
    <property type="nucleotide sequence ID" value="NZ_BGZI01000015.1"/>
</dbReference>
<evidence type="ECO:0000313" key="1">
    <source>
        <dbReference type="EMBL" id="GBO88639.1"/>
    </source>
</evidence>
<sequence length="354" mass="39444">MTKLGDTSDKTLHKGRARSAQTSGLKYTVNIVYCATLIPKGETASRKIFVADKTEIVIPEVMFDLAASVDGTQYFWKAGQFYVHDIVLQSKLDGAARDGNKGIFCGWPMNTYPVKEHQIAAEHYFDVKKRKNAEILRLPKEYINDDREKIVAHLSQMFRDTVSVNGEVMKPVAEPVVFARYRNWTLPYAQGKTAICISDTFSIARGNLSGSNPTLVFPLSQLDEATQCAEAMARQTRDNETLENLPVLPNATIKIYKPEAFTYDAFTPKAVLDGIISPSDLIVKKGRKSDASLIFIQRVLEALGKALATWDIKAQVDWMDENICLLETGDVADSYIREMIVAFGAGSVDEVRDE</sequence>
<comment type="caution">
    <text evidence="1">The sequence shown here is derived from an EMBL/GenBank/DDBJ whole genome shotgun (WGS) entry which is preliminary data.</text>
</comment>
<organism evidence="1 2">
    <name type="scientific">Marinobacter salsuginis</name>
    <dbReference type="NCBI Taxonomy" id="418719"/>
    <lineage>
        <taxon>Bacteria</taxon>
        <taxon>Pseudomonadati</taxon>
        <taxon>Pseudomonadota</taxon>
        <taxon>Gammaproteobacteria</taxon>
        <taxon>Pseudomonadales</taxon>
        <taxon>Marinobacteraceae</taxon>
        <taxon>Marinobacter</taxon>
    </lineage>
</organism>
<accession>A0A5M3Q0Z1</accession>
<evidence type="ECO:0000313" key="2">
    <source>
        <dbReference type="Proteomes" id="UP000387223"/>
    </source>
</evidence>
<protein>
    <submittedName>
        <fullName evidence="1">Uncharacterized protein</fullName>
    </submittedName>
</protein>
<dbReference type="Proteomes" id="UP000387223">
    <property type="component" value="Unassembled WGS sequence"/>
</dbReference>
<reference evidence="1 2" key="1">
    <citation type="journal article" date="2019" name="J. Gen. Appl. Microbiol.">
        <title>Aerobic degradation of cis-dichloroethene by the marine bacterium Marinobacter salsuginis strain 5N-3.</title>
        <authorList>
            <person name="Inoue Y."/>
            <person name="Fukunaga Y."/>
            <person name="Katsumata H."/>
            <person name="Ohji S."/>
            <person name="Hosoyama A."/>
            <person name="Mori K."/>
            <person name="Ando K."/>
        </authorList>
    </citation>
    <scope>NUCLEOTIDE SEQUENCE [LARGE SCALE GENOMIC DNA]</scope>
    <source>
        <strain evidence="1 2">NBRC 109114</strain>
    </source>
</reference>
<dbReference type="EMBL" id="BGZI01000015">
    <property type="protein sequence ID" value="GBO88639.1"/>
    <property type="molecule type" value="Genomic_DNA"/>
</dbReference>